<dbReference type="Gene3D" id="3.90.1170.50">
    <property type="entry name" value="Aldehyde oxidase/xanthine dehydrogenase, a/b hammerhead"/>
    <property type="match status" value="1"/>
</dbReference>
<dbReference type="PANTHER" id="PTHR11908">
    <property type="entry name" value="XANTHINE DEHYDROGENASE"/>
    <property type="match status" value="1"/>
</dbReference>
<dbReference type="InterPro" id="IPR036856">
    <property type="entry name" value="Ald_Oxase/Xan_DH_a/b_sf"/>
</dbReference>
<dbReference type="PANTHER" id="PTHR11908:SF132">
    <property type="entry name" value="ALDEHYDE OXIDASE 1-RELATED"/>
    <property type="match status" value="1"/>
</dbReference>
<dbReference type="Pfam" id="PF20256">
    <property type="entry name" value="MoCoBD_2"/>
    <property type="match status" value="1"/>
</dbReference>
<evidence type="ECO:0000259" key="4">
    <source>
        <dbReference type="SMART" id="SM01008"/>
    </source>
</evidence>
<dbReference type="GO" id="GO:0034875">
    <property type="term" value="F:caffeine oxidase activity"/>
    <property type="evidence" value="ECO:0007669"/>
    <property type="project" value="UniProtKB-EC"/>
</dbReference>
<accession>A0A6S7EQK8</accession>
<evidence type="ECO:0000313" key="5">
    <source>
        <dbReference type="EMBL" id="CAB3919031.1"/>
    </source>
</evidence>
<dbReference type="Pfam" id="PF02738">
    <property type="entry name" value="MoCoBD_1"/>
    <property type="match status" value="1"/>
</dbReference>
<keyword evidence="2 5" id="KW-0560">Oxidoreductase</keyword>
<feature type="region of interest" description="Disordered" evidence="3">
    <location>
        <begin position="1"/>
        <end position="26"/>
    </location>
</feature>
<evidence type="ECO:0000256" key="1">
    <source>
        <dbReference type="ARBA" id="ARBA00022505"/>
    </source>
</evidence>
<proteinExistence type="predicted"/>
<gene>
    <name evidence="5" type="primary">cdhA</name>
    <name evidence="5" type="ORF">LMG1861_05265</name>
</gene>
<dbReference type="AlphaFoldDB" id="A0A6S7EQK8"/>
<dbReference type="EC" id="1.17.5.2" evidence="5"/>
<dbReference type="GO" id="GO:0005506">
    <property type="term" value="F:iron ion binding"/>
    <property type="evidence" value="ECO:0007669"/>
    <property type="project" value="InterPro"/>
</dbReference>
<dbReference type="Proteomes" id="UP000494105">
    <property type="component" value="Unassembled WGS sequence"/>
</dbReference>
<dbReference type="InterPro" id="IPR037165">
    <property type="entry name" value="AldOxase/xan_DH_Mopterin-bd_sf"/>
</dbReference>
<dbReference type="RefSeq" id="WP_175129915.1">
    <property type="nucleotide sequence ID" value="NZ_CADILD010000004.1"/>
</dbReference>
<evidence type="ECO:0000256" key="3">
    <source>
        <dbReference type="SAM" id="MobiDB-lite"/>
    </source>
</evidence>
<dbReference type="Gene3D" id="3.30.365.10">
    <property type="entry name" value="Aldehyde oxidase/xanthine dehydrogenase, molybdopterin binding domain"/>
    <property type="match status" value="4"/>
</dbReference>
<organism evidence="5 6">
    <name type="scientific">Achromobacter piechaudii</name>
    <dbReference type="NCBI Taxonomy" id="72556"/>
    <lineage>
        <taxon>Bacteria</taxon>
        <taxon>Pseudomonadati</taxon>
        <taxon>Pseudomonadota</taxon>
        <taxon>Betaproteobacteria</taxon>
        <taxon>Burkholderiales</taxon>
        <taxon>Alcaligenaceae</taxon>
        <taxon>Achromobacter</taxon>
    </lineage>
</organism>
<keyword evidence="1" id="KW-0500">Molybdenum</keyword>
<dbReference type="InterPro" id="IPR046867">
    <property type="entry name" value="AldOxase/xan_DH_MoCoBD2"/>
</dbReference>
<reference evidence="5 6" key="1">
    <citation type="submission" date="2020-04" db="EMBL/GenBank/DDBJ databases">
        <authorList>
            <person name="De Canck E."/>
        </authorList>
    </citation>
    <scope>NUCLEOTIDE SEQUENCE [LARGE SCALE GENOMIC DNA]</scope>
    <source>
        <strain evidence="5 6">LMG 1861</strain>
    </source>
</reference>
<dbReference type="SUPFAM" id="SSF54665">
    <property type="entry name" value="CO dehydrogenase molybdoprotein N-domain-like"/>
    <property type="match status" value="1"/>
</dbReference>
<dbReference type="InterPro" id="IPR000674">
    <property type="entry name" value="Ald_Oxase/Xan_DH_a/b"/>
</dbReference>
<evidence type="ECO:0000313" key="6">
    <source>
        <dbReference type="Proteomes" id="UP000494105"/>
    </source>
</evidence>
<dbReference type="InterPro" id="IPR016208">
    <property type="entry name" value="Ald_Oxase/xanthine_DH-like"/>
</dbReference>
<dbReference type="Pfam" id="PF01315">
    <property type="entry name" value="Ald_Xan_dh_C"/>
    <property type="match status" value="1"/>
</dbReference>
<name>A0A6S7EQK8_9BURK</name>
<dbReference type="InterPro" id="IPR008274">
    <property type="entry name" value="AldOxase/xan_DH_MoCoBD1"/>
</dbReference>
<dbReference type="EMBL" id="CADILD010000004">
    <property type="protein sequence ID" value="CAB3919031.1"/>
    <property type="molecule type" value="Genomic_DNA"/>
</dbReference>
<feature type="domain" description="Aldehyde oxidase/xanthine dehydrogenase a/b hammerhead" evidence="4">
    <location>
        <begin position="32"/>
        <end position="141"/>
    </location>
</feature>
<evidence type="ECO:0000256" key="2">
    <source>
        <dbReference type="ARBA" id="ARBA00023002"/>
    </source>
</evidence>
<protein>
    <submittedName>
        <fullName evidence="5">Caffeine dehydrogenase subunit alpha</fullName>
        <ecNumber evidence="5">1.17.5.2</ecNumber>
    </submittedName>
</protein>
<dbReference type="SUPFAM" id="SSF56003">
    <property type="entry name" value="Molybdenum cofactor-binding domain"/>
    <property type="match status" value="1"/>
</dbReference>
<sequence length="805" mass="86495">MTTEHASTHGRPGKPQGVGARVPRKEDARHLHGKGNFVADMAMPGLSEVAFLRSPLAHARITAVRVADQIAGNVFLRQAMPDARDIVADSTLPTYQASAQPPLASGKVRFVGEPVAMVFAPTRAEAEDYAELIEVDYDDLPVYADVDSAQAAQGDLLHEQWRDNVFVTLNADKQFDEHAAQAEVVVRRKIDLARQCMVPMEGKAVLAYWDHQADQLVVVSATQVPHMIRSVLAQCLDLEQGRVRVVSPDVGGAFGYKCVLQQEELCVAWLAKTFKRPFRFIEDRREHLTAGANSREHHYEMVAYADRRGRLLALDAKITIDGGAYSVWPFTIGLEPGQAIGNLPGPYAFKGYRCVTRAVATNKPGFVPYRGVARTGVCFAMELTMDAIAREVGREPWEVRLENLVQGEQMPFVNVTGKHLDSGDYPASLQQAMDMIDVAAVRERQRQGEADGRLIGVGLATYTEQAAHGTSVFAAWGTPVIPGFDQATARVTPDGGLELRVGVHSHGQGMETTFAQIANEILGVDVGSIKLLHGDTGQTPFSTGTYASRSLVMSGGAVSQACKRLLPRLTHIGAHLLQADPASVVWNQDRLEAGGKSVSVKDVADAWYLRPQLLPPDVDPAGLEVTVGYKPKVDTGCFTYATHAAVVAVDPGTGGVEILDYVVVEDCGTMINPMVVEGQTIGGVAQGIGTAFYEETPYDENGQPLASTLADYMLPGATEVPNMRLHHFETPSPHTEFGAKGMGEGGAIAPPAVLFNAVNDALRPLGAAELLRTPLSPTRVLAAIAQGVAAQAKQTVQPATAQVMA</sequence>
<dbReference type="SMART" id="SM01008">
    <property type="entry name" value="Ald_Xan_dh_C"/>
    <property type="match status" value="1"/>
</dbReference>